<comment type="caution">
    <text evidence="2">The sequence shown here is derived from an EMBL/GenBank/DDBJ whole genome shotgun (WGS) entry which is preliminary data.</text>
</comment>
<evidence type="ECO:0000259" key="1">
    <source>
        <dbReference type="Pfam" id="PF00056"/>
    </source>
</evidence>
<gene>
    <name evidence="2" type="ORF">IAC50_03720</name>
</gene>
<dbReference type="GO" id="GO:0016491">
    <property type="term" value="F:oxidoreductase activity"/>
    <property type="evidence" value="ECO:0007669"/>
    <property type="project" value="InterPro"/>
</dbReference>
<sequence>MRYRYISEFASESCRLDGERGKSFMIPCDDTGCGGERGLRINILALGDVGSTVLLGLRLIGGAAAESIGIYDIDERVVRRFEREMNQIRFPDGRRLPPVKAVEEESLFDCDMMVFCASRGVPPLGAQGDVRMAQLEANSGLVKLYAGRGAEEGFRGIFAVVSDPVDPLCMAAVKAGLKPAQVQGYGLGVMNGRAAYYSERDRRFSSYLTEGRAFGPHGGDLVIANSVKNYDPSVSEELTRLTVEANMEMRRDGFKPYIAPAMSSGAISLAETAAGRWSYSSVYLGSEEEGAFLGCRNRRGRTEEGGFIEVEDIPLPEELFNRIKKAYDNLKERIL</sequence>
<dbReference type="InterPro" id="IPR036291">
    <property type="entry name" value="NAD(P)-bd_dom_sf"/>
</dbReference>
<dbReference type="InterPro" id="IPR001236">
    <property type="entry name" value="Lactate/malate_DH_N"/>
</dbReference>
<protein>
    <submittedName>
        <fullName evidence="2">Lactate dehydrogenase</fullName>
    </submittedName>
</protein>
<feature type="domain" description="Lactate/malate dehydrogenase N-terminal" evidence="1">
    <location>
        <begin position="40"/>
        <end position="181"/>
    </location>
</feature>
<proteinExistence type="predicted"/>
<evidence type="ECO:0000313" key="3">
    <source>
        <dbReference type="Proteomes" id="UP000824090"/>
    </source>
</evidence>
<evidence type="ECO:0000313" key="2">
    <source>
        <dbReference type="EMBL" id="HIU25581.1"/>
    </source>
</evidence>
<reference evidence="2" key="1">
    <citation type="submission" date="2020-10" db="EMBL/GenBank/DDBJ databases">
        <authorList>
            <person name="Gilroy R."/>
        </authorList>
    </citation>
    <scope>NUCLEOTIDE SEQUENCE</scope>
    <source>
        <strain evidence="2">ChiHcec3-6078</strain>
    </source>
</reference>
<reference evidence="2" key="2">
    <citation type="journal article" date="2021" name="PeerJ">
        <title>Extensive microbial diversity within the chicken gut microbiome revealed by metagenomics and culture.</title>
        <authorList>
            <person name="Gilroy R."/>
            <person name="Ravi A."/>
            <person name="Getino M."/>
            <person name="Pursley I."/>
            <person name="Horton D.L."/>
            <person name="Alikhan N.F."/>
            <person name="Baker D."/>
            <person name="Gharbi K."/>
            <person name="Hall N."/>
            <person name="Watson M."/>
            <person name="Adriaenssens E.M."/>
            <person name="Foster-Nyarko E."/>
            <person name="Jarju S."/>
            <person name="Secka A."/>
            <person name="Antonio M."/>
            <person name="Oren A."/>
            <person name="Chaudhuri R.R."/>
            <person name="La Ragione R."/>
            <person name="Hildebrand F."/>
            <person name="Pallen M.J."/>
        </authorList>
    </citation>
    <scope>NUCLEOTIDE SEQUENCE</scope>
    <source>
        <strain evidence="2">ChiHcec3-6078</strain>
    </source>
</reference>
<accession>A0A9D1L6B5</accession>
<organism evidence="2 3">
    <name type="scientific">Candidatus Allocopromorpha excrementigallinarum</name>
    <dbReference type="NCBI Taxonomy" id="2840742"/>
    <lineage>
        <taxon>Bacteria</taxon>
        <taxon>Bacillati</taxon>
        <taxon>Bacillota</taxon>
        <taxon>Clostridia</taxon>
        <taxon>Eubacteriales</taxon>
        <taxon>Eubacteriaceae</taxon>
        <taxon>Eubacteriaceae incertae sedis</taxon>
        <taxon>Candidatus Allocopromorpha</taxon>
    </lineage>
</organism>
<dbReference type="Pfam" id="PF00056">
    <property type="entry name" value="Ldh_1_N"/>
    <property type="match status" value="1"/>
</dbReference>
<dbReference type="Gene3D" id="3.40.50.720">
    <property type="entry name" value="NAD(P)-binding Rossmann-like Domain"/>
    <property type="match status" value="1"/>
</dbReference>
<dbReference type="EMBL" id="DVMP01000073">
    <property type="protein sequence ID" value="HIU25581.1"/>
    <property type="molecule type" value="Genomic_DNA"/>
</dbReference>
<name>A0A9D1L6B5_9FIRM</name>
<dbReference type="Proteomes" id="UP000824090">
    <property type="component" value="Unassembled WGS sequence"/>
</dbReference>
<dbReference type="AlphaFoldDB" id="A0A9D1L6B5"/>
<dbReference type="SUPFAM" id="SSF51735">
    <property type="entry name" value="NAD(P)-binding Rossmann-fold domains"/>
    <property type="match status" value="1"/>
</dbReference>